<sequence length="119" mass="13542">MKQTDEKEKLLTIFHFESYWQRDSISYDELKTLWDGSICAMVQLMNEAYERFVVTDAFKHVVKYFAHSSTPLSLNVKNVVETVVSAITPHNKIGASVNTSSDAETDSKPLKAFFEVSET</sequence>
<organism evidence="1 2">
    <name type="scientific">Reticulomyxa filosa</name>
    <dbReference type="NCBI Taxonomy" id="46433"/>
    <lineage>
        <taxon>Eukaryota</taxon>
        <taxon>Sar</taxon>
        <taxon>Rhizaria</taxon>
        <taxon>Retaria</taxon>
        <taxon>Foraminifera</taxon>
        <taxon>Monothalamids</taxon>
        <taxon>Reticulomyxidae</taxon>
        <taxon>Reticulomyxa</taxon>
    </lineage>
</organism>
<dbReference type="AlphaFoldDB" id="X6LLF4"/>
<proteinExistence type="predicted"/>
<keyword evidence="2" id="KW-1185">Reference proteome</keyword>
<reference evidence="1 2" key="1">
    <citation type="journal article" date="2013" name="Curr. Biol.">
        <title>The Genome of the Foraminiferan Reticulomyxa filosa.</title>
        <authorList>
            <person name="Glockner G."/>
            <person name="Hulsmann N."/>
            <person name="Schleicher M."/>
            <person name="Noegel A.A."/>
            <person name="Eichinger L."/>
            <person name="Gallinger C."/>
            <person name="Pawlowski J."/>
            <person name="Sierra R."/>
            <person name="Euteneuer U."/>
            <person name="Pillet L."/>
            <person name="Moustafa A."/>
            <person name="Platzer M."/>
            <person name="Groth M."/>
            <person name="Szafranski K."/>
            <person name="Schliwa M."/>
        </authorList>
    </citation>
    <scope>NUCLEOTIDE SEQUENCE [LARGE SCALE GENOMIC DNA]</scope>
</reference>
<evidence type="ECO:0000313" key="2">
    <source>
        <dbReference type="Proteomes" id="UP000023152"/>
    </source>
</evidence>
<protein>
    <submittedName>
        <fullName evidence="1">Uncharacterized protein</fullName>
    </submittedName>
</protein>
<dbReference type="Proteomes" id="UP000023152">
    <property type="component" value="Unassembled WGS sequence"/>
</dbReference>
<accession>X6LLF4</accession>
<dbReference type="EMBL" id="ASPP01036450">
    <property type="protein sequence ID" value="ETO02201.1"/>
    <property type="molecule type" value="Genomic_DNA"/>
</dbReference>
<evidence type="ECO:0000313" key="1">
    <source>
        <dbReference type="EMBL" id="ETO02201.1"/>
    </source>
</evidence>
<name>X6LLF4_RETFI</name>
<gene>
    <name evidence="1" type="ORF">RFI_35235</name>
</gene>
<comment type="caution">
    <text evidence="1">The sequence shown here is derived from an EMBL/GenBank/DDBJ whole genome shotgun (WGS) entry which is preliminary data.</text>
</comment>